<keyword evidence="2" id="KW-1185">Reference proteome</keyword>
<accession>H3AQL5</accession>
<sequence>TVLEEKIEENYEREQVKGKRIKILEQRAEDSENWAHHNNVQISGVPEGVEKGDIVAFLQDLLKNTLGVKAGNCAHRALRPRPAPEECPRQIIFKMLRWQDKEMIIRTAQEKKGVTWNNSRLFFNQDFSKDLQMRRMEYIPIKKDLFREGVKFILYYPTVLKEFSIEGNIMNY</sequence>
<dbReference type="EMBL" id="AFYH01154812">
    <property type="status" value="NOT_ANNOTATED_CDS"/>
    <property type="molecule type" value="Genomic_DNA"/>
</dbReference>
<proteinExistence type="predicted"/>
<reference evidence="1" key="2">
    <citation type="submission" date="2025-08" db="UniProtKB">
        <authorList>
            <consortium name="Ensembl"/>
        </authorList>
    </citation>
    <scope>IDENTIFICATION</scope>
</reference>
<dbReference type="Ensembl" id="ENSLACT00000012027.1">
    <property type="protein sequence ID" value="ENSLACP00000011936.1"/>
    <property type="gene ID" value="ENSLACG00000010505.1"/>
</dbReference>
<dbReference type="InParanoid" id="H3AQL5"/>
<dbReference type="Gene3D" id="3.30.70.1820">
    <property type="entry name" value="L1 transposable element, RRM domain"/>
    <property type="match status" value="1"/>
</dbReference>
<evidence type="ECO:0008006" key="3">
    <source>
        <dbReference type="Google" id="ProtNLM"/>
    </source>
</evidence>
<dbReference type="Proteomes" id="UP000008672">
    <property type="component" value="Unassembled WGS sequence"/>
</dbReference>
<reference evidence="1" key="3">
    <citation type="submission" date="2025-09" db="UniProtKB">
        <authorList>
            <consortium name="Ensembl"/>
        </authorList>
    </citation>
    <scope>IDENTIFICATION</scope>
</reference>
<evidence type="ECO:0000313" key="2">
    <source>
        <dbReference type="Proteomes" id="UP000008672"/>
    </source>
</evidence>
<reference evidence="2" key="1">
    <citation type="submission" date="2011-08" db="EMBL/GenBank/DDBJ databases">
        <title>The draft genome of Latimeria chalumnae.</title>
        <authorList>
            <person name="Di Palma F."/>
            <person name="Alfoldi J."/>
            <person name="Johnson J."/>
            <person name="Berlin A."/>
            <person name="Gnerre S."/>
            <person name="Jaffe D."/>
            <person name="MacCallum I."/>
            <person name="Young S."/>
            <person name="Walker B.J."/>
            <person name="Lander E."/>
            <person name="Lindblad-Toh K."/>
        </authorList>
    </citation>
    <scope>NUCLEOTIDE SEQUENCE [LARGE SCALE GENOMIC DNA]</scope>
    <source>
        <strain evidence="2">Wild caught</strain>
    </source>
</reference>
<dbReference type="GeneTree" id="ENSGT01130000281482"/>
<dbReference type="AlphaFoldDB" id="H3AQL5"/>
<dbReference type="InterPro" id="IPR004244">
    <property type="entry name" value="Transposase_22"/>
</dbReference>
<organism evidence="1 2">
    <name type="scientific">Latimeria chalumnae</name>
    <name type="common">Coelacanth</name>
    <dbReference type="NCBI Taxonomy" id="7897"/>
    <lineage>
        <taxon>Eukaryota</taxon>
        <taxon>Metazoa</taxon>
        <taxon>Chordata</taxon>
        <taxon>Craniata</taxon>
        <taxon>Vertebrata</taxon>
        <taxon>Euteleostomi</taxon>
        <taxon>Coelacanthiformes</taxon>
        <taxon>Coelacanthidae</taxon>
        <taxon>Latimeria</taxon>
    </lineage>
</organism>
<protein>
    <recommendedName>
        <fullName evidence="3">L1 transposable element RRM domain-containing protein</fullName>
    </recommendedName>
</protein>
<evidence type="ECO:0000313" key="1">
    <source>
        <dbReference type="Ensembl" id="ENSLACP00000011936.1"/>
    </source>
</evidence>
<name>H3AQL5_LATCH</name>
<dbReference type="HOGENOM" id="CLU_062834_2_0_1"/>
<dbReference type="PANTHER" id="PTHR11505">
    <property type="entry name" value="L1 TRANSPOSABLE ELEMENT-RELATED"/>
    <property type="match status" value="1"/>
</dbReference>